<dbReference type="Gene3D" id="3.40.630.30">
    <property type="match status" value="1"/>
</dbReference>
<dbReference type="AlphaFoldDB" id="A0A316A3P7"/>
<dbReference type="SUPFAM" id="SSF55729">
    <property type="entry name" value="Acyl-CoA N-acyltransferases (Nat)"/>
    <property type="match status" value="1"/>
</dbReference>
<name>A0A316A3P7_9ACTN</name>
<keyword evidence="1" id="KW-0808">Transferase</keyword>
<proteinExistence type="predicted"/>
<protein>
    <submittedName>
        <fullName evidence="1">Acetyltransferase (GNAT) family protein</fullName>
    </submittedName>
</protein>
<keyword evidence="2" id="KW-1185">Reference proteome</keyword>
<dbReference type="InterPro" id="IPR016181">
    <property type="entry name" value="Acyl_CoA_acyltransferase"/>
</dbReference>
<organism evidence="1 2">
    <name type="scientific">Quadrisphaera granulorum</name>
    <dbReference type="NCBI Taxonomy" id="317664"/>
    <lineage>
        <taxon>Bacteria</taxon>
        <taxon>Bacillati</taxon>
        <taxon>Actinomycetota</taxon>
        <taxon>Actinomycetes</taxon>
        <taxon>Kineosporiales</taxon>
        <taxon>Kineosporiaceae</taxon>
        <taxon>Quadrisphaera</taxon>
    </lineage>
</organism>
<gene>
    <name evidence="1" type="ORF">BXY45_119101</name>
</gene>
<sequence length="325" mass="35960">MDVRIVPYTRHLEDAWDQFVAGSKNGTFMLQRSFVEYHEARFTDASLLAFSGERLIGVLPADVVHGETGSRLRSHGGLTYGGWVTDEKMTLPTMLVVFDAMDEHLADRGVVSVTYKMVPRVYHRLPADEDEYALFRRGAIKTKHDVSSVVTIQAGIRPSSGRLDGLRRARRASLSFTESDDWDAFFALLSQVLRERHGTVPTHTLSEMLLLRSRFPAHIKLYGAHAADSAMLAGAVVFDCGAAVHTQYLACGDDGRRVGALDLVISRLIADVYADRAYLSFGISTESGGRHLNEGLVRQKEMFGGRSVTVATYEYSLKRGQSSTP</sequence>
<evidence type="ECO:0000313" key="2">
    <source>
        <dbReference type="Proteomes" id="UP000245469"/>
    </source>
</evidence>
<evidence type="ECO:0000313" key="1">
    <source>
        <dbReference type="EMBL" id="PWJ52606.1"/>
    </source>
</evidence>
<dbReference type="RefSeq" id="WP_211319599.1">
    <property type="nucleotide sequence ID" value="NZ_QGDQ01000019.1"/>
</dbReference>
<reference evidence="1 2" key="1">
    <citation type="submission" date="2018-03" db="EMBL/GenBank/DDBJ databases">
        <title>Genomic Encyclopedia of Archaeal and Bacterial Type Strains, Phase II (KMG-II): from individual species to whole genera.</title>
        <authorList>
            <person name="Goeker M."/>
        </authorList>
    </citation>
    <scope>NUCLEOTIDE SEQUENCE [LARGE SCALE GENOMIC DNA]</scope>
    <source>
        <strain evidence="1 2">DSM 44889</strain>
    </source>
</reference>
<accession>A0A316A3P7</accession>
<dbReference type="GO" id="GO:0016740">
    <property type="term" value="F:transferase activity"/>
    <property type="evidence" value="ECO:0007669"/>
    <property type="project" value="UniProtKB-KW"/>
</dbReference>
<dbReference type="Proteomes" id="UP000245469">
    <property type="component" value="Unassembled WGS sequence"/>
</dbReference>
<dbReference type="EMBL" id="QGDQ01000019">
    <property type="protein sequence ID" value="PWJ52606.1"/>
    <property type="molecule type" value="Genomic_DNA"/>
</dbReference>
<comment type="caution">
    <text evidence="1">The sequence shown here is derived from an EMBL/GenBank/DDBJ whole genome shotgun (WGS) entry which is preliminary data.</text>
</comment>